<dbReference type="AlphaFoldDB" id="A0A4Z0V1G0"/>
<accession>A0A4Z0V1G0</accession>
<dbReference type="EMBL" id="SJSA01000002">
    <property type="protein sequence ID" value="TGG36554.1"/>
    <property type="molecule type" value="Genomic_DNA"/>
</dbReference>
<evidence type="ECO:0000313" key="4">
    <source>
        <dbReference type="EMBL" id="TGG36554.1"/>
    </source>
</evidence>
<name>A0A4Z0V1G0_9BACT</name>
<dbReference type="RefSeq" id="WP_135472287.1">
    <property type="nucleotide sequence ID" value="NZ_SJSA01000002.1"/>
</dbReference>
<dbReference type="GO" id="GO:0032422">
    <property type="term" value="F:purine-rich negative regulatory element binding"/>
    <property type="evidence" value="ECO:0007669"/>
    <property type="project" value="InterPro"/>
</dbReference>
<keyword evidence="5" id="KW-1185">Reference proteome</keyword>
<dbReference type="InterPro" id="IPR006628">
    <property type="entry name" value="PUR-bd_fam"/>
</dbReference>
<keyword evidence="2" id="KW-0238">DNA-binding</keyword>
<sequence>MDKPTISKRISAGTRVYYIDAHNDRKGQPYISISEIPTDKSPGKKKRQRIFLHAENVDQFAQAFAEVANHIKNESQR</sequence>
<keyword evidence="3" id="KW-0614">Plasmid</keyword>
<protein>
    <submittedName>
        <fullName evidence="4">DUF3276 family protein</fullName>
    </submittedName>
</protein>
<evidence type="ECO:0000256" key="2">
    <source>
        <dbReference type="ARBA" id="ARBA00023125"/>
    </source>
</evidence>
<dbReference type="Gene3D" id="3.10.450.700">
    <property type="match status" value="1"/>
</dbReference>
<reference evidence="4 5" key="1">
    <citation type="submission" date="2019-02" db="EMBL/GenBank/DDBJ databases">
        <title>Isolation and identification of novel species under the genus Muribaculum.</title>
        <authorList>
            <person name="Miyake S."/>
            <person name="Ding Y."/>
            <person name="Low A."/>
            <person name="Soh M."/>
            <person name="Seedorf H."/>
        </authorList>
    </citation>
    <scope>NUCLEOTIDE SEQUENCE [LARGE SCALE GENOMIC DNA]</scope>
    <source>
        <strain evidence="4 5">TLL-A3</strain>
        <plasmid evidence="3">pTAA-3-2</plasmid>
    </source>
</reference>
<evidence type="ECO:0000313" key="5">
    <source>
        <dbReference type="Proteomes" id="UP000297635"/>
    </source>
</evidence>
<dbReference type="EMBL" id="SJSA01000004">
    <property type="protein sequence ID" value="TGG34952.1"/>
    <property type="molecule type" value="Genomic_DNA"/>
</dbReference>
<organism evidence="4 5">
    <name type="scientific">Duncaniella freteri</name>
    <dbReference type="NCBI Taxonomy" id="2530391"/>
    <lineage>
        <taxon>Bacteria</taxon>
        <taxon>Pseudomonadati</taxon>
        <taxon>Bacteroidota</taxon>
        <taxon>Bacteroidia</taxon>
        <taxon>Bacteroidales</taxon>
        <taxon>Muribaculaceae</taxon>
        <taxon>Duncaniella</taxon>
    </lineage>
</organism>
<evidence type="ECO:0000256" key="1">
    <source>
        <dbReference type="ARBA" id="ARBA00009251"/>
    </source>
</evidence>
<dbReference type="SMART" id="SM00712">
    <property type="entry name" value="PUR"/>
    <property type="match status" value="1"/>
</dbReference>
<gene>
    <name evidence="4" type="ORF">EZ315_11985</name>
    <name evidence="3" type="ORF">EZ315_15965</name>
</gene>
<proteinExistence type="inferred from homology"/>
<comment type="similarity">
    <text evidence="1">Belongs to the PUR DNA-binding protein family.</text>
</comment>
<dbReference type="Pfam" id="PF11680">
    <property type="entry name" value="DUF3276"/>
    <property type="match status" value="1"/>
</dbReference>
<evidence type="ECO:0000313" key="3">
    <source>
        <dbReference type="EMBL" id="TGG34952.1"/>
    </source>
</evidence>
<geneLocation type="plasmid" evidence="3">
    <name>pTAA-3-2</name>
</geneLocation>
<dbReference type="GeneID" id="82151278"/>
<dbReference type="Proteomes" id="UP000297635">
    <property type="component" value="Unassembled WGS sequence"/>
</dbReference>
<comment type="caution">
    <text evidence="4">The sequence shown here is derived from an EMBL/GenBank/DDBJ whole genome shotgun (WGS) entry which is preliminary data.</text>
</comment>
<dbReference type="GO" id="GO:0000977">
    <property type="term" value="F:RNA polymerase II transcription regulatory region sequence-specific DNA binding"/>
    <property type="evidence" value="ECO:0007669"/>
    <property type="project" value="InterPro"/>
</dbReference>